<dbReference type="EMBL" id="BDIP01005190">
    <property type="protein sequence ID" value="GCA63822.1"/>
    <property type="molecule type" value="Genomic_DNA"/>
</dbReference>
<gene>
    <name evidence="1" type="ORF">KIPB_012076</name>
</gene>
<protein>
    <submittedName>
        <fullName evidence="1">Uncharacterized protein</fullName>
    </submittedName>
</protein>
<comment type="caution">
    <text evidence="1">The sequence shown here is derived from an EMBL/GenBank/DDBJ whole genome shotgun (WGS) entry which is preliminary data.</text>
</comment>
<dbReference type="InterPro" id="IPR009010">
    <property type="entry name" value="Asp_de-COase-like_dom_sf"/>
</dbReference>
<dbReference type="Proteomes" id="UP000265618">
    <property type="component" value="Unassembled WGS sequence"/>
</dbReference>
<accession>A0A391P763</accession>
<reference evidence="1 2" key="1">
    <citation type="journal article" date="2018" name="PLoS ONE">
        <title>The draft genome of Kipferlia bialata reveals reductive genome evolution in fornicate parasites.</title>
        <authorList>
            <person name="Tanifuji G."/>
            <person name="Takabayashi S."/>
            <person name="Kume K."/>
            <person name="Takagi M."/>
            <person name="Nakayama T."/>
            <person name="Kamikawa R."/>
            <person name="Inagaki Y."/>
            <person name="Hashimoto T."/>
        </authorList>
    </citation>
    <scope>NUCLEOTIDE SEQUENCE [LARGE SCALE GENOMIC DNA]</scope>
    <source>
        <strain evidence="1">NY0173</strain>
    </source>
</reference>
<sequence length="39" mass="4271">MTKLAPWAVVPFRPLTVCKSPSTEAAYTNCVFLNASDLQ</sequence>
<keyword evidence="2" id="KW-1185">Reference proteome</keyword>
<dbReference type="SUPFAM" id="SSF50692">
    <property type="entry name" value="ADC-like"/>
    <property type="match status" value="1"/>
</dbReference>
<evidence type="ECO:0000313" key="2">
    <source>
        <dbReference type="Proteomes" id="UP000265618"/>
    </source>
</evidence>
<evidence type="ECO:0000313" key="1">
    <source>
        <dbReference type="EMBL" id="GCA63822.1"/>
    </source>
</evidence>
<dbReference type="Gene3D" id="2.40.40.20">
    <property type="match status" value="1"/>
</dbReference>
<name>A0A391P763_9EUKA</name>
<organism evidence="1 2">
    <name type="scientific">Kipferlia bialata</name>
    <dbReference type="NCBI Taxonomy" id="797122"/>
    <lineage>
        <taxon>Eukaryota</taxon>
        <taxon>Metamonada</taxon>
        <taxon>Carpediemonas-like organisms</taxon>
        <taxon>Kipferlia</taxon>
    </lineage>
</organism>
<dbReference type="AlphaFoldDB" id="A0A391P763"/>
<proteinExistence type="predicted"/>
<feature type="non-terminal residue" evidence="1">
    <location>
        <position position="39"/>
    </location>
</feature>